<dbReference type="PIRSF" id="PIRSF018266">
    <property type="entry name" value="FecR"/>
    <property type="match status" value="1"/>
</dbReference>
<dbReference type="InterPro" id="IPR012373">
    <property type="entry name" value="Ferrdict_sens_TM"/>
</dbReference>
<dbReference type="InterPro" id="IPR032508">
    <property type="entry name" value="FecR_C"/>
</dbReference>
<feature type="domain" description="Protein FecR C-terminal" evidence="3">
    <location>
        <begin position="272"/>
        <end position="338"/>
    </location>
</feature>
<keyword evidence="1" id="KW-1133">Transmembrane helix</keyword>
<sequence>MNEPITAYLLNKYLQGDCTPEEEAVVKEWYNSFEADTDHISAISEPQKQAIKDRLRNNIQARIASLNEEPVFETQPQVQKSNVRTLIYTLSGVAAAVIIFFGIYFNKQTAAPDTADNVELVNVTNTTKSIYEQVLSDGSHVWLSPGAQLKFSKKFTGNTREVTMTGESFFEITKNPAKPFIIYSNNMVTKVWGTSFRVRDSKNLSFADVSVVTGKVSVKLVKSNSFGHNNKALNEVMIYPNQQVTYSKKNNELKEKFNIDIKELHIWKKVNISFDNATIESVMPVLNKRFEVNIHTADTKLNAYLLNADFNDLNLPQIMELLKKTLNVSYEVDGTDILLVRN</sequence>
<dbReference type="Pfam" id="PF04773">
    <property type="entry name" value="FecR"/>
    <property type="match status" value="1"/>
</dbReference>
<evidence type="ECO:0000313" key="4">
    <source>
        <dbReference type="EMBL" id="SDD74117.1"/>
    </source>
</evidence>
<feature type="transmembrane region" description="Helical" evidence="1">
    <location>
        <begin position="85"/>
        <end position="105"/>
    </location>
</feature>
<dbReference type="AlphaFoldDB" id="A0A1G6X9U6"/>
<dbReference type="STRING" id="1391627.SAMN05216464_102429"/>
<dbReference type="OrthoDB" id="645173at2"/>
<keyword evidence="5" id="KW-1185">Reference proteome</keyword>
<dbReference type="Proteomes" id="UP000199072">
    <property type="component" value="Unassembled WGS sequence"/>
</dbReference>
<dbReference type="Pfam" id="PF16344">
    <property type="entry name" value="FecR_C"/>
    <property type="match status" value="1"/>
</dbReference>
<dbReference type="Gene3D" id="2.60.120.1440">
    <property type="match status" value="1"/>
</dbReference>
<proteinExistence type="predicted"/>
<evidence type="ECO:0000259" key="2">
    <source>
        <dbReference type="Pfam" id="PF04773"/>
    </source>
</evidence>
<organism evidence="4 5">
    <name type="scientific">Mucilaginibacter pineti</name>
    <dbReference type="NCBI Taxonomy" id="1391627"/>
    <lineage>
        <taxon>Bacteria</taxon>
        <taxon>Pseudomonadati</taxon>
        <taxon>Bacteroidota</taxon>
        <taxon>Sphingobacteriia</taxon>
        <taxon>Sphingobacteriales</taxon>
        <taxon>Sphingobacteriaceae</taxon>
        <taxon>Mucilaginibacter</taxon>
    </lineage>
</organism>
<dbReference type="PANTHER" id="PTHR30273:SF2">
    <property type="entry name" value="PROTEIN FECR"/>
    <property type="match status" value="1"/>
</dbReference>
<dbReference type="GO" id="GO:0016989">
    <property type="term" value="F:sigma factor antagonist activity"/>
    <property type="evidence" value="ECO:0007669"/>
    <property type="project" value="TreeGrafter"/>
</dbReference>
<feature type="domain" description="FecR protein" evidence="2">
    <location>
        <begin position="127"/>
        <end position="216"/>
    </location>
</feature>
<accession>A0A1G6X9U6</accession>
<evidence type="ECO:0000313" key="5">
    <source>
        <dbReference type="Proteomes" id="UP000199072"/>
    </source>
</evidence>
<dbReference type="Gene3D" id="3.55.50.30">
    <property type="match status" value="1"/>
</dbReference>
<keyword evidence="1" id="KW-0812">Transmembrane</keyword>
<name>A0A1G6X9U6_9SPHI</name>
<protein>
    <submittedName>
        <fullName evidence="4">FecR family protein</fullName>
    </submittedName>
</protein>
<keyword evidence="1" id="KW-0472">Membrane</keyword>
<evidence type="ECO:0000259" key="3">
    <source>
        <dbReference type="Pfam" id="PF16344"/>
    </source>
</evidence>
<gene>
    <name evidence="4" type="ORF">SAMN05216464_102429</name>
</gene>
<dbReference type="EMBL" id="FNAI01000002">
    <property type="protein sequence ID" value="SDD74117.1"/>
    <property type="molecule type" value="Genomic_DNA"/>
</dbReference>
<dbReference type="RefSeq" id="WP_091146415.1">
    <property type="nucleotide sequence ID" value="NZ_FNAI01000002.1"/>
</dbReference>
<dbReference type="InterPro" id="IPR006860">
    <property type="entry name" value="FecR"/>
</dbReference>
<dbReference type="PANTHER" id="PTHR30273">
    <property type="entry name" value="PERIPLASMIC SIGNAL SENSOR AND SIGMA FACTOR ACTIVATOR FECR-RELATED"/>
    <property type="match status" value="1"/>
</dbReference>
<reference evidence="4 5" key="1">
    <citation type="submission" date="2016-10" db="EMBL/GenBank/DDBJ databases">
        <authorList>
            <person name="de Groot N.N."/>
        </authorList>
    </citation>
    <scope>NUCLEOTIDE SEQUENCE [LARGE SCALE GENOMIC DNA]</scope>
    <source>
        <strain evidence="4 5">47C3B</strain>
    </source>
</reference>
<evidence type="ECO:0000256" key="1">
    <source>
        <dbReference type="SAM" id="Phobius"/>
    </source>
</evidence>